<reference evidence="2 3" key="1">
    <citation type="submission" date="2017-03" db="EMBL/GenBank/DDBJ databases">
        <authorList>
            <person name="Afonso C.L."/>
            <person name="Miller P.J."/>
            <person name="Scott M.A."/>
            <person name="Spackman E."/>
            <person name="Goraichik I."/>
            <person name="Dimitrov K.M."/>
            <person name="Suarez D.L."/>
            <person name="Swayne D.E."/>
        </authorList>
    </citation>
    <scope>NUCLEOTIDE SEQUENCE [LARGE SCALE GENOMIC DNA]</scope>
    <source>
        <strain evidence="2">SB41UT1</strain>
    </source>
</reference>
<sequence>MQNNSYTATIPVMTKDGIVMRTLNPATECAICTFELRKCSLVQELCCGHFFHSDCIVPLLKDEERAAYGCPLCSLAICLHTRVCRKQEHDRCNPYSLHQRIEDPEMSESIQQLHQHKPTPEDKIICAHILEALSPEQSAMIVRRMLERGFFDRVAERIRQEAHILEQSNPTGAVTSSDIERAIFATFVKEGLQNQSKPISYG</sequence>
<dbReference type="Proteomes" id="UP000196573">
    <property type="component" value="Unassembled WGS sequence"/>
</dbReference>
<evidence type="ECO:0000313" key="2">
    <source>
        <dbReference type="EMBL" id="SMA49569.1"/>
    </source>
</evidence>
<proteinExistence type="predicted"/>
<dbReference type="SMART" id="SM00184">
    <property type="entry name" value="RING"/>
    <property type="match status" value="1"/>
</dbReference>
<dbReference type="InterPro" id="IPR001841">
    <property type="entry name" value="Znf_RING"/>
</dbReference>
<accession>A0A1X7AN56</accession>
<dbReference type="Gene3D" id="3.30.40.10">
    <property type="entry name" value="Zinc/RING finger domain, C3HC4 (zinc finger)"/>
    <property type="match status" value="1"/>
</dbReference>
<feature type="domain" description="RING-type" evidence="1">
    <location>
        <begin position="29"/>
        <end position="74"/>
    </location>
</feature>
<name>A0A1X7AN56_9GAMM</name>
<dbReference type="InterPro" id="IPR013083">
    <property type="entry name" value="Znf_RING/FYVE/PHD"/>
</dbReference>
<evidence type="ECO:0000313" key="3">
    <source>
        <dbReference type="Proteomes" id="UP000196573"/>
    </source>
</evidence>
<protein>
    <recommendedName>
        <fullName evidence="1">RING-type domain-containing protein</fullName>
    </recommendedName>
</protein>
<organism evidence="2 3">
    <name type="scientific">Parendozoicomonas haliclonae</name>
    <dbReference type="NCBI Taxonomy" id="1960125"/>
    <lineage>
        <taxon>Bacteria</taxon>
        <taxon>Pseudomonadati</taxon>
        <taxon>Pseudomonadota</taxon>
        <taxon>Gammaproteobacteria</taxon>
        <taxon>Oceanospirillales</taxon>
        <taxon>Endozoicomonadaceae</taxon>
        <taxon>Parendozoicomonas</taxon>
    </lineage>
</organism>
<keyword evidence="3" id="KW-1185">Reference proteome</keyword>
<evidence type="ECO:0000259" key="1">
    <source>
        <dbReference type="PROSITE" id="PS50089"/>
    </source>
</evidence>
<dbReference type="AlphaFoldDB" id="A0A1X7AN56"/>
<gene>
    <name evidence="2" type="ORF">EHSB41UT_03355</name>
</gene>
<dbReference type="PROSITE" id="PS50089">
    <property type="entry name" value="ZF_RING_2"/>
    <property type="match status" value="1"/>
</dbReference>
<dbReference type="Pfam" id="PF13639">
    <property type="entry name" value="zf-RING_2"/>
    <property type="match status" value="1"/>
</dbReference>
<dbReference type="EMBL" id="FWPT01000008">
    <property type="protein sequence ID" value="SMA49569.1"/>
    <property type="molecule type" value="Genomic_DNA"/>
</dbReference>
<dbReference type="SUPFAM" id="SSF57850">
    <property type="entry name" value="RING/U-box"/>
    <property type="match status" value="1"/>
</dbReference>